<keyword evidence="1" id="KW-1185">Reference proteome</keyword>
<dbReference type="Proteomes" id="UP000694863">
    <property type="component" value="Unplaced"/>
</dbReference>
<name>A0AC55D9N4_ECHTE</name>
<protein>
    <submittedName>
        <fullName evidence="2">Zinc finger protein 229 isoform X1</fullName>
    </submittedName>
</protein>
<proteinExistence type="predicted"/>
<dbReference type="RefSeq" id="XP_045148455.1">
    <property type="nucleotide sequence ID" value="XM_045292520.1"/>
</dbReference>
<organism evidence="1 2">
    <name type="scientific">Echinops telfairi</name>
    <name type="common">Lesser hedgehog tenrec</name>
    <dbReference type="NCBI Taxonomy" id="9371"/>
    <lineage>
        <taxon>Eukaryota</taxon>
        <taxon>Metazoa</taxon>
        <taxon>Chordata</taxon>
        <taxon>Craniata</taxon>
        <taxon>Vertebrata</taxon>
        <taxon>Euteleostomi</taxon>
        <taxon>Mammalia</taxon>
        <taxon>Eutheria</taxon>
        <taxon>Afrotheria</taxon>
        <taxon>Tenrecidae</taxon>
        <taxon>Tenrecinae</taxon>
        <taxon>Echinops</taxon>
    </lineage>
</organism>
<evidence type="ECO:0000313" key="1">
    <source>
        <dbReference type="Proteomes" id="UP000694863"/>
    </source>
</evidence>
<evidence type="ECO:0000313" key="2">
    <source>
        <dbReference type="RefSeq" id="XP_045148455.1"/>
    </source>
</evidence>
<accession>A0AC55D9N4</accession>
<gene>
    <name evidence="2" type="primary">LOC101638932</name>
</gene>
<reference evidence="2" key="1">
    <citation type="submission" date="2025-08" db="UniProtKB">
        <authorList>
            <consortium name="RefSeq"/>
        </authorList>
    </citation>
    <scope>IDENTIFICATION</scope>
</reference>
<sequence>MERLTSRHEGRATHSPASAPSPEAAEPTSCQEALTFDDVAVVFSEDELELLNSAQRQLYRDVMLENFTNLVSVGQQPLQSDQVSHLEQDEETWVVEKEIPPAPDPGDKNEVDMECIQEKKLKVLLQKELNYWKIWKQVTGELTGSQDGGRNLQGKDCQSSKDTSHCQGWGDQSVPGFGMENLVGGFQGRGTISADHQVYPSWKGVSLAPIQGSWNFVSEPWNIQGSYKKIYMQDTLYKCDGGDYSFSWIASHHHDHRPLEGEKPTDCDEDRNHCTDEAILYHPNSSTNGCKRQEGRSGFMDDSNLPTHPRMHLEYQQDTLPQSVYQGRHQSIPIGGASSINVEGGQSSRQSVDPFKVQTEEKSYTCFECGKCFWRISDLHNHKRIHNRERPYICDVCGKGFIFSSDLLIHQRVHTGEKPYKCAECGKGFSYSSVLLSHQRVHTGEKPYKCEECGKGFRCTSNLYIHQRVHTGKKPYTCDECGKGFSHSSNLRTHQRLHTGEKPYTCFECGKGFRFGSSLLSHKRVHTGEKPYRCDICGNSYSQSSHLQGHLRVHTGEKPYRCEACGKCFSQSSSLQLHQRVHTRERPYTCEECGKSYSQKSSLRFHQRVHFK</sequence>